<dbReference type="InterPro" id="IPR029058">
    <property type="entry name" value="AB_hydrolase_fold"/>
</dbReference>
<name>A0A4R2J4G4_9PSEU</name>
<dbReference type="Pfam" id="PF20408">
    <property type="entry name" value="Abhydrolase_11"/>
    <property type="match status" value="1"/>
</dbReference>
<dbReference type="InterPro" id="IPR046879">
    <property type="entry name" value="KANL3/Tex30_Abhydrolase"/>
</dbReference>
<proteinExistence type="predicted"/>
<dbReference type="Gene3D" id="3.40.50.1820">
    <property type="entry name" value="alpha/beta hydrolase"/>
    <property type="match status" value="1"/>
</dbReference>
<dbReference type="SUPFAM" id="SSF53474">
    <property type="entry name" value="alpha/beta-Hydrolases"/>
    <property type="match status" value="1"/>
</dbReference>
<protein>
    <submittedName>
        <fullName evidence="2">Putative esterase</fullName>
    </submittedName>
</protein>
<dbReference type="PANTHER" id="PTHR11614">
    <property type="entry name" value="PHOSPHOLIPASE-RELATED"/>
    <property type="match status" value="1"/>
</dbReference>
<dbReference type="InterPro" id="IPR051044">
    <property type="entry name" value="MAG_DAG_Lipase"/>
</dbReference>
<gene>
    <name evidence="2" type="ORF">EV192_110190</name>
</gene>
<sequence length="204" mass="22272">MANVPEPHLRQLGSRAPTAAALVLHGGSEHGFAPVPPLAPPYLRMVPFARTLAAHPDMAVFQLRYQVRGWNSTRQSPVADGRWALERIRRTFPDVPVALIGHSMGGRVAFHVADDPAVTAVCALAPWCPPTDPVEQLAGRQVLIAHGTDDKTTNPAESKAYAARAKDVTEVTLKWVEGEGHALLRKPRVWRDLVRGFVLGQLDH</sequence>
<keyword evidence="3" id="KW-1185">Reference proteome</keyword>
<dbReference type="AlphaFoldDB" id="A0A4R2J4G4"/>
<evidence type="ECO:0000313" key="2">
    <source>
        <dbReference type="EMBL" id="TCO53601.1"/>
    </source>
</evidence>
<comment type="caution">
    <text evidence="2">The sequence shown here is derived from an EMBL/GenBank/DDBJ whole genome shotgun (WGS) entry which is preliminary data.</text>
</comment>
<dbReference type="Proteomes" id="UP000295680">
    <property type="component" value="Unassembled WGS sequence"/>
</dbReference>
<evidence type="ECO:0000313" key="3">
    <source>
        <dbReference type="Proteomes" id="UP000295680"/>
    </source>
</evidence>
<reference evidence="2 3" key="1">
    <citation type="submission" date="2019-03" db="EMBL/GenBank/DDBJ databases">
        <title>Genomic Encyclopedia of Type Strains, Phase IV (KMG-IV): sequencing the most valuable type-strain genomes for metagenomic binning, comparative biology and taxonomic classification.</title>
        <authorList>
            <person name="Goeker M."/>
        </authorList>
    </citation>
    <scope>NUCLEOTIDE SEQUENCE [LARGE SCALE GENOMIC DNA]</scope>
    <source>
        <strain evidence="2 3">DSM 45934</strain>
    </source>
</reference>
<organism evidence="2 3">
    <name type="scientific">Actinocrispum wychmicini</name>
    <dbReference type="NCBI Taxonomy" id="1213861"/>
    <lineage>
        <taxon>Bacteria</taxon>
        <taxon>Bacillati</taxon>
        <taxon>Actinomycetota</taxon>
        <taxon>Actinomycetes</taxon>
        <taxon>Pseudonocardiales</taxon>
        <taxon>Pseudonocardiaceae</taxon>
        <taxon>Actinocrispum</taxon>
    </lineage>
</organism>
<accession>A0A4R2J4G4</accession>
<evidence type="ECO:0000259" key="1">
    <source>
        <dbReference type="Pfam" id="PF20408"/>
    </source>
</evidence>
<dbReference type="EMBL" id="SLWS01000010">
    <property type="protein sequence ID" value="TCO53601.1"/>
    <property type="molecule type" value="Genomic_DNA"/>
</dbReference>
<feature type="domain" description="KANL3/Tex30 alpha/beta hydrolase-like" evidence="1">
    <location>
        <begin position="90"/>
        <end position="184"/>
    </location>
</feature>